<evidence type="ECO:0000313" key="3">
    <source>
        <dbReference type="Proteomes" id="UP000623967"/>
    </source>
</evidence>
<dbReference type="InterPro" id="IPR023696">
    <property type="entry name" value="Ureohydrolase_dom_sf"/>
</dbReference>
<dbReference type="PANTHER" id="PTHR11358:SF41">
    <property type="entry name" value="ARGINASE"/>
    <property type="match status" value="1"/>
</dbReference>
<gene>
    <name evidence="2" type="ORF">JK635_15365</name>
</gene>
<sequence length="261" mass="29952">MGLVRKGISVIHFDETYFAQTKLLQYPHEDLDFRQMQHVNLFCEEDSLTILQKQLQKRKQKGITYIGSGNYHYITYIILTEMTKPFTLILFDNHPDLGNDQGHEESLLSCGSWVSYALKEIPLLQQVVIIGPTTISQHHFNYHHVVIFPFDGRHHYALKSILSAIRTQNVYISIDKDVLNTTEAETNWDQGVMNLSTLTYFLEAISKYKKIEGVDICGEEHLSPHDTVLPNYQAGFHKNEKANLAILKTCLKGSRQQTRGA</sequence>
<dbReference type="Proteomes" id="UP000623967">
    <property type="component" value="Unassembled WGS sequence"/>
</dbReference>
<dbReference type="PANTHER" id="PTHR11358">
    <property type="entry name" value="ARGINASE/AGMATINASE"/>
    <property type="match status" value="1"/>
</dbReference>
<protein>
    <submittedName>
        <fullName evidence="2">Arginase family protein</fullName>
    </submittedName>
</protein>
<keyword evidence="3" id="KW-1185">Reference proteome</keyword>
<dbReference type="InterPro" id="IPR006035">
    <property type="entry name" value="Ureohydrolase"/>
</dbReference>
<dbReference type="PROSITE" id="PS51409">
    <property type="entry name" value="ARGINASE_2"/>
    <property type="match status" value="1"/>
</dbReference>
<dbReference type="Gene3D" id="3.40.800.10">
    <property type="entry name" value="Ureohydrolase domain"/>
    <property type="match status" value="1"/>
</dbReference>
<dbReference type="EMBL" id="JAESWB010000229">
    <property type="protein sequence ID" value="MBL4953567.1"/>
    <property type="molecule type" value="Genomic_DNA"/>
</dbReference>
<name>A0ABS1TQL9_9BACI</name>
<dbReference type="SUPFAM" id="SSF52768">
    <property type="entry name" value="Arginase/deacetylase"/>
    <property type="match status" value="1"/>
</dbReference>
<proteinExistence type="inferred from homology"/>
<organism evidence="2 3">
    <name type="scientific">Neobacillus paridis</name>
    <dbReference type="NCBI Taxonomy" id="2803862"/>
    <lineage>
        <taxon>Bacteria</taxon>
        <taxon>Bacillati</taxon>
        <taxon>Bacillota</taxon>
        <taxon>Bacilli</taxon>
        <taxon>Bacillales</taxon>
        <taxon>Bacillaceae</taxon>
        <taxon>Neobacillus</taxon>
    </lineage>
</organism>
<evidence type="ECO:0000313" key="2">
    <source>
        <dbReference type="EMBL" id="MBL4953567.1"/>
    </source>
</evidence>
<comment type="similarity">
    <text evidence="1">Belongs to the arginase family.</text>
</comment>
<dbReference type="RefSeq" id="WP_202654836.1">
    <property type="nucleotide sequence ID" value="NZ_JAESWB010000229.1"/>
</dbReference>
<accession>A0ABS1TQL9</accession>
<dbReference type="Pfam" id="PF00491">
    <property type="entry name" value="Arginase"/>
    <property type="match status" value="1"/>
</dbReference>
<reference evidence="2 3" key="1">
    <citation type="submission" date="2021-01" db="EMBL/GenBank/DDBJ databases">
        <title>Genome public.</title>
        <authorList>
            <person name="Liu C."/>
            <person name="Sun Q."/>
        </authorList>
    </citation>
    <scope>NUCLEOTIDE SEQUENCE [LARGE SCALE GENOMIC DNA]</scope>
    <source>
        <strain evidence="2 3">YIM B02564</strain>
    </source>
</reference>
<evidence type="ECO:0000256" key="1">
    <source>
        <dbReference type="PROSITE-ProRule" id="PRU00742"/>
    </source>
</evidence>
<comment type="caution">
    <text evidence="2">The sequence shown here is derived from an EMBL/GenBank/DDBJ whole genome shotgun (WGS) entry which is preliminary data.</text>
</comment>